<sequence>MKKILKISVLVLIVAIVSVGLLAACEDPVTPGVPDVQQESNDVFYWAPVAGAEYYVMSVDDGENQTIAATSATVHEDNAEYAAMRFKLDTSALTAGVHSVKFAAGAGELVSEFGKSFRVVVGSGFVAAPEVWFNGDTIYVNTAAPTVDVTFTANNSPVTVTYERGVDDVTPIELNIEELLGSTELEDGVTYVVTATAKDGEVSSDASRAVKFTYSAPDKQYAKPAVSLELADEPYLIFNNDVTEGATVTFDLGGKYYSAEYNGTSDGSLTMSPISYFMDDELNAVMIANAGTEMQFSFRVDYVDYAASEPAIASEWSDPVTLSIPAVELEDWLDNYFDYAIGSLGNGTVAVVDKTVGTALEGSVTVEVKMNETPVEATVGNDSVKVYKAEVSEGVNTVEMIFTWGEQTYSVQEKFEVGEKVYGLHINGSNVLWSPVDDAEKYVVSVTGDPYGNAYTNEYETETTSFDFDEVASYDDYAVGMYEVTVYAVVDGVNCAESEVLSLRRAAAPQGYNLSESADSFTVYNDEYYNYNLIVKANGVEISHDTYNERNYIISKDRLYNSANGTLEIEFYYEGNDLDMLDSRPATYSFEVSDKLDYRIVDGDKIEIIGADLVNDHVYVNGTSYSAGSSNGYVTEDGMFEILDYVADNSDSVGIMGTVKVMPSFGAIAPYDVNLRARGFTINVNSNRAATPSLTTDYDQVDAIVWDGNDNNTYGELERGKQGTWEYIIEYTDADGNSTSEADSGTIVNYDTCGASVDMSGFEDPGVYTISIRAKGTGNKFSSRYTTATYLIFDEIDTQINTGADSSYVSVSRQGSVLDYYIAGYDYQYRYYHSSYSWITTSDTYTTTSLYTDGYRFDSYMSNSSYNIASVTFEMNLSTNANYVFYKALPDKTVEMDRIYVDYNNYNYDAIYYVTEGGNAQAAWVRPELYTTGGDVYYTVMTRTENYSGWDYTSHYTTGSTMTLNNTTYVKVEISNTTDYIFSPDRVNGNGTTEKVDYIFVKDGESILDALGKLNINTSYAFFTDSLCTTEVTKDLLADASSGSTTVYVGNAPVTA</sequence>
<dbReference type="Proteomes" id="UP000824145">
    <property type="component" value="Unassembled WGS sequence"/>
</dbReference>
<gene>
    <name evidence="2" type="ORF">IAB07_04620</name>
</gene>
<evidence type="ECO:0000313" key="2">
    <source>
        <dbReference type="EMBL" id="HIU63029.1"/>
    </source>
</evidence>
<name>A0A9D1MN31_9FIRM</name>
<proteinExistence type="predicted"/>
<accession>A0A9D1MN31</accession>
<evidence type="ECO:0000313" key="3">
    <source>
        <dbReference type="Proteomes" id="UP000824145"/>
    </source>
</evidence>
<reference evidence="2" key="2">
    <citation type="journal article" date="2021" name="PeerJ">
        <title>Extensive microbial diversity within the chicken gut microbiome revealed by metagenomics and culture.</title>
        <authorList>
            <person name="Gilroy R."/>
            <person name="Ravi A."/>
            <person name="Getino M."/>
            <person name="Pursley I."/>
            <person name="Horton D.L."/>
            <person name="Alikhan N.F."/>
            <person name="Baker D."/>
            <person name="Gharbi K."/>
            <person name="Hall N."/>
            <person name="Watson M."/>
            <person name="Adriaenssens E.M."/>
            <person name="Foster-Nyarko E."/>
            <person name="Jarju S."/>
            <person name="Secka A."/>
            <person name="Antonio M."/>
            <person name="Oren A."/>
            <person name="Chaudhuri R.R."/>
            <person name="La Ragione R."/>
            <person name="Hildebrand F."/>
            <person name="Pallen M.J."/>
        </authorList>
    </citation>
    <scope>NUCLEOTIDE SEQUENCE</scope>
    <source>
        <strain evidence="2">9366</strain>
    </source>
</reference>
<dbReference type="AlphaFoldDB" id="A0A9D1MN31"/>
<feature type="signal peptide" evidence="1">
    <location>
        <begin position="1"/>
        <end position="23"/>
    </location>
</feature>
<organism evidence="2 3">
    <name type="scientific">Candidatus Caccalectryoclostridium excrementigallinarum</name>
    <dbReference type="NCBI Taxonomy" id="2840710"/>
    <lineage>
        <taxon>Bacteria</taxon>
        <taxon>Bacillati</taxon>
        <taxon>Bacillota</taxon>
        <taxon>Clostridia</taxon>
        <taxon>Christensenellales</taxon>
        <taxon>Christensenellaceae</taxon>
        <taxon>Christensenellaceae incertae sedis</taxon>
        <taxon>Candidatus Caccalectryoclostridium</taxon>
    </lineage>
</organism>
<dbReference type="PROSITE" id="PS51257">
    <property type="entry name" value="PROKAR_LIPOPROTEIN"/>
    <property type="match status" value="1"/>
</dbReference>
<reference evidence="2" key="1">
    <citation type="submission" date="2020-10" db="EMBL/GenBank/DDBJ databases">
        <authorList>
            <person name="Gilroy R."/>
        </authorList>
    </citation>
    <scope>NUCLEOTIDE SEQUENCE</scope>
    <source>
        <strain evidence="2">9366</strain>
    </source>
</reference>
<dbReference type="EMBL" id="DVNJ01000024">
    <property type="protein sequence ID" value="HIU63029.1"/>
    <property type="molecule type" value="Genomic_DNA"/>
</dbReference>
<comment type="caution">
    <text evidence="2">The sequence shown here is derived from an EMBL/GenBank/DDBJ whole genome shotgun (WGS) entry which is preliminary data.</text>
</comment>
<feature type="chain" id="PRO_5039586102" evidence="1">
    <location>
        <begin position="24"/>
        <end position="1056"/>
    </location>
</feature>
<protein>
    <submittedName>
        <fullName evidence="2">Uncharacterized protein</fullName>
    </submittedName>
</protein>
<keyword evidence="1" id="KW-0732">Signal</keyword>
<evidence type="ECO:0000256" key="1">
    <source>
        <dbReference type="SAM" id="SignalP"/>
    </source>
</evidence>